<dbReference type="Proteomes" id="UP001066276">
    <property type="component" value="Chromosome 6"/>
</dbReference>
<feature type="compositionally biased region" description="Acidic residues" evidence="1">
    <location>
        <begin position="124"/>
        <end position="137"/>
    </location>
</feature>
<keyword evidence="3" id="KW-1185">Reference proteome</keyword>
<dbReference type="AlphaFoldDB" id="A0AAV7Q2I0"/>
<feature type="region of interest" description="Disordered" evidence="1">
    <location>
        <begin position="66"/>
        <end position="147"/>
    </location>
</feature>
<evidence type="ECO:0000256" key="1">
    <source>
        <dbReference type="SAM" id="MobiDB-lite"/>
    </source>
</evidence>
<protein>
    <submittedName>
        <fullName evidence="2">Uncharacterized protein</fullName>
    </submittedName>
</protein>
<sequence>MPTLLCERARETRLGLLRGCWEGGAGRGVAAVPVVGVGTEVSATARELPLEEESLSLVSPPVPVVELPSPSVPPVPSSSVDPPFRAMWDAASSGASAPLPDDANAHKDREDGPDDGLVAAVEPVDSEEEEAEEEEIDNQNNIMQYFQ</sequence>
<feature type="compositionally biased region" description="Polar residues" evidence="1">
    <location>
        <begin position="138"/>
        <end position="147"/>
    </location>
</feature>
<proteinExistence type="predicted"/>
<evidence type="ECO:0000313" key="3">
    <source>
        <dbReference type="Proteomes" id="UP001066276"/>
    </source>
</evidence>
<dbReference type="EMBL" id="JANPWB010000010">
    <property type="protein sequence ID" value="KAJ1134596.1"/>
    <property type="molecule type" value="Genomic_DNA"/>
</dbReference>
<organism evidence="2 3">
    <name type="scientific">Pleurodeles waltl</name>
    <name type="common">Iberian ribbed newt</name>
    <dbReference type="NCBI Taxonomy" id="8319"/>
    <lineage>
        <taxon>Eukaryota</taxon>
        <taxon>Metazoa</taxon>
        <taxon>Chordata</taxon>
        <taxon>Craniata</taxon>
        <taxon>Vertebrata</taxon>
        <taxon>Euteleostomi</taxon>
        <taxon>Amphibia</taxon>
        <taxon>Batrachia</taxon>
        <taxon>Caudata</taxon>
        <taxon>Salamandroidea</taxon>
        <taxon>Salamandridae</taxon>
        <taxon>Pleurodelinae</taxon>
        <taxon>Pleurodeles</taxon>
    </lineage>
</organism>
<comment type="caution">
    <text evidence="2">The sequence shown here is derived from an EMBL/GenBank/DDBJ whole genome shotgun (WGS) entry which is preliminary data.</text>
</comment>
<name>A0AAV7Q2I0_PLEWA</name>
<evidence type="ECO:0000313" key="2">
    <source>
        <dbReference type="EMBL" id="KAJ1134596.1"/>
    </source>
</evidence>
<gene>
    <name evidence="2" type="ORF">NDU88_001047</name>
</gene>
<reference evidence="2" key="1">
    <citation type="journal article" date="2022" name="bioRxiv">
        <title>Sequencing and chromosome-scale assembly of the giantPleurodeles waltlgenome.</title>
        <authorList>
            <person name="Brown T."/>
            <person name="Elewa A."/>
            <person name="Iarovenko S."/>
            <person name="Subramanian E."/>
            <person name="Araus A.J."/>
            <person name="Petzold A."/>
            <person name="Susuki M."/>
            <person name="Suzuki K.-i.T."/>
            <person name="Hayashi T."/>
            <person name="Toyoda A."/>
            <person name="Oliveira C."/>
            <person name="Osipova E."/>
            <person name="Leigh N.D."/>
            <person name="Simon A."/>
            <person name="Yun M.H."/>
        </authorList>
    </citation>
    <scope>NUCLEOTIDE SEQUENCE</scope>
    <source>
        <strain evidence="2">20211129_DDA</strain>
        <tissue evidence="2">Liver</tissue>
    </source>
</reference>
<accession>A0AAV7Q2I0</accession>